<organism evidence="2 3">
    <name type="scientific">Streptomyces humicola</name>
    <dbReference type="NCBI Taxonomy" id="2953240"/>
    <lineage>
        <taxon>Bacteria</taxon>
        <taxon>Bacillati</taxon>
        <taxon>Actinomycetota</taxon>
        <taxon>Actinomycetes</taxon>
        <taxon>Kitasatosporales</taxon>
        <taxon>Streptomycetaceae</taxon>
        <taxon>Streptomyces</taxon>
    </lineage>
</organism>
<dbReference type="SMART" id="SM00849">
    <property type="entry name" value="Lactamase_B"/>
    <property type="match status" value="1"/>
</dbReference>
<keyword evidence="3" id="KW-1185">Reference proteome</keyword>
<dbReference type="InterPro" id="IPR036866">
    <property type="entry name" value="RibonucZ/Hydroxyglut_hydro"/>
</dbReference>
<evidence type="ECO:0000259" key="1">
    <source>
        <dbReference type="SMART" id="SM00849"/>
    </source>
</evidence>
<proteinExistence type="predicted"/>
<dbReference type="Pfam" id="PF00753">
    <property type="entry name" value="Lactamase_B"/>
    <property type="match status" value="1"/>
</dbReference>
<evidence type="ECO:0000313" key="3">
    <source>
        <dbReference type="Proteomes" id="UP001057702"/>
    </source>
</evidence>
<protein>
    <submittedName>
        <fullName evidence="2">MBL fold metallo-hydrolase</fullName>
    </submittedName>
</protein>
<dbReference type="RefSeq" id="WP_255919703.1">
    <property type="nucleotide sequence ID" value="NZ_JANFNG010000005.1"/>
</dbReference>
<dbReference type="InterPro" id="IPR001279">
    <property type="entry name" value="Metallo-B-lactamas"/>
</dbReference>
<evidence type="ECO:0000313" key="2">
    <source>
        <dbReference type="EMBL" id="MCQ4080789.1"/>
    </source>
</evidence>
<dbReference type="PANTHER" id="PTHR23131">
    <property type="entry name" value="ENDORIBONUCLEASE LACTB2"/>
    <property type="match status" value="1"/>
</dbReference>
<dbReference type="SUPFAM" id="SSF56281">
    <property type="entry name" value="Metallo-hydrolase/oxidoreductase"/>
    <property type="match status" value="1"/>
</dbReference>
<dbReference type="PANTHER" id="PTHR23131:SF4">
    <property type="entry name" value="METALLO-BETA-LACTAMASE SUPERFAMILY POTEIN"/>
    <property type="match status" value="1"/>
</dbReference>
<dbReference type="Gene3D" id="1.10.10.10">
    <property type="entry name" value="Winged helix-like DNA-binding domain superfamily/Winged helix DNA-binding domain"/>
    <property type="match status" value="1"/>
</dbReference>
<dbReference type="InterPro" id="IPR036388">
    <property type="entry name" value="WH-like_DNA-bd_sf"/>
</dbReference>
<dbReference type="Gene3D" id="3.60.15.10">
    <property type="entry name" value="Ribonuclease Z/Hydroxyacylglutathione hydrolase-like"/>
    <property type="match status" value="1"/>
</dbReference>
<feature type="domain" description="Metallo-beta-lactamase" evidence="1">
    <location>
        <begin position="38"/>
        <end position="250"/>
    </location>
</feature>
<accession>A0ABT1PSY2</accession>
<dbReference type="EMBL" id="JANFNG010000005">
    <property type="protein sequence ID" value="MCQ4080789.1"/>
    <property type="molecule type" value="Genomic_DNA"/>
</dbReference>
<gene>
    <name evidence="2" type="ORF">NGB36_09295</name>
</gene>
<sequence length="346" mass="38053">MEIEFDDPGGDWTRPGVFEVSAGVYRIPLPLPSDGLRAVNVYALRTCTGLVVVDSGWALAEAREALKKALGALDCGFGDVDRYLITHVHRDHYTMAVLLRREFGSRILLGRGEEASLRHALDANADPWGGLRRQLRRAGADDLSGRLTEELPPSHVITDWESPDEWLDAPVSVKVGDRALQAIATPGHTQGHVVFLDSERGDLYAGDHVLPHITPSIGFEQAPAASPLRDYLRSLRAVRVLPDQRFLPAHGPVSPSTHRRIDQLLDHHGHRLDEIAAAVETGCDTARLVAGRLGWTKRNRRIEDLDLFNQCLAVTETLAHLDVLVEQGRLTRTADGTAEASHYVTA</sequence>
<comment type="caution">
    <text evidence="2">The sequence shown here is derived from an EMBL/GenBank/DDBJ whole genome shotgun (WGS) entry which is preliminary data.</text>
</comment>
<name>A0ABT1PSY2_9ACTN</name>
<reference evidence="2" key="1">
    <citation type="submission" date="2022-06" db="EMBL/GenBank/DDBJ databases">
        <title>Draft genome sequence of Streptomyces sp. RB6PN25 isolated from peat swamp forest in Thailand.</title>
        <authorList>
            <person name="Duangmal K."/>
            <person name="Klaysubun C."/>
        </authorList>
    </citation>
    <scope>NUCLEOTIDE SEQUENCE</scope>
    <source>
        <strain evidence="2">RB6PN25</strain>
    </source>
</reference>
<dbReference type="Proteomes" id="UP001057702">
    <property type="component" value="Unassembled WGS sequence"/>
</dbReference>
<dbReference type="InterPro" id="IPR050662">
    <property type="entry name" value="Sec-metab_biosynth-thioest"/>
</dbReference>